<keyword evidence="10 12" id="KW-0472">Membrane</keyword>
<feature type="transmembrane region" description="Helical" evidence="12">
    <location>
        <begin position="335"/>
        <end position="356"/>
    </location>
</feature>
<feature type="transmembrane region" description="Helical" evidence="12">
    <location>
        <begin position="29"/>
        <end position="52"/>
    </location>
</feature>
<keyword evidence="5" id="KW-0808">Transferase</keyword>
<evidence type="ECO:0000259" key="13">
    <source>
        <dbReference type="PROSITE" id="PS51098"/>
    </source>
</evidence>
<keyword evidence="6" id="KW-0598">Phosphotransferase system</keyword>
<dbReference type="PROSITE" id="PS51098">
    <property type="entry name" value="PTS_EIIB_TYPE_1"/>
    <property type="match status" value="1"/>
</dbReference>
<dbReference type="GO" id="GO:0015764">
    <property type="term" value="P:N-acetylglucosamine transport"/>
    <property type="evidence" value="ECO:0007669"/>
    <property type="project" value="TreeGrafter"/>
</dbReference>
<feature type="transmembrane region" description="Helical" evidence="12">
    <location>
        <begin position="196"/>
        <end position="217"/>
    </location>
</feature>
<evidence type="ECO:0000256" key="3">
    <source>
        <dbReference type="ARBA" id="ARBA00022475"/>
    </source>
</evidence>
<dbReference type="PROSITE" id="PS51103">
    <property type="entry name" value="PTS_EIIC_TYPE_1"/>
    <property type="match status" value="1"/>
</dbReference>
<dbReference type="Pfam" id="PF00367">
    <property type="entry name" value="PTS_EIIB"/>
    <property type="match status" value="1"/>
</dbReference>
<feature type="active site" description="Phosphocysteine intermediate; for EIIB activity" evidence="11">
    <location>
        <position position="407"/>
    </location>
</feature>
<keyword evidence="16" id="KW-1185">Reference proteome</keyword>
<proteinExistence type="predicted"/>
<evidence type="ECO:0000259" key="14">
    <source>
        <dbReference type="PROSITE" id="PS51103"/>
    </source>
</evidence>
<keyword evidence="3" id="KW-1003">Cell membrane</keyword>
<protein>
    <submittedName>
        <fullName evidence="15">PTS system N-acetylglucosamine-specific IIB component (Glc family) /PTS system N-acetylglucosamine-specific IIC component (Glc family)</fullName>
    </submittedName>
</protein>
<organism evidence="15 16">
    <name type="scientific">Longicatena caecimuris</name>
    <dbReference type="NCBI Taxonomy" id="1796635"/>
    <lineage>
        <taxon>Bacteria</taxon>
        <taxon>Bacillati</taxon>
        <taxon>Bacillota</taxon>
        <taxon>Erysipelotrichia</taxon>
        <taxon>Erysipelotrichales</taxon>
        <taxon>Erysipelotrichaceae</taxon>
        <taxon>Longicatena</taxon>
    </lineage>
</organism>
<dbReference type="GO" id="GO:0090563">
    <property type="term" value="F:protein-phosphocysteine-sugar phosphotransferase activity"/>
    <property type="evidence" value="ECO:0007669"/>
    <property type="project" value="TreeGrafter"/>
</dbReference>
<accession>A0A4R3T5B2</accession>
<dbReference type="AlphaFoldDB" id="A0A4R3T5B2"/>
<evidence type="ECO:0000256" key="2">
    <source>
        <dbReference type="ARBA" id="ARBA00022448"/>
    </source>
</evidence>
<evidence type="ECO:0000256" key="9">
    <source>
        <dbReference type="ARBA" id="ARBA00022989"/>
    </source>
</evidence>
<evidence type="ECO:0000313" key="15">
    <source>
        <dbReference type="EMBL" id="TCU56234.1"/>
    </source>
</evidence>
<keyword evidence="8" id="KW-0418">Kinase</keyword>
<dbReference type="PANTHER" id="PTHR30009:SF4">
    <property type="entry name" value="PTS SYSTEM N-ACETYLGLUCOSAMINE-SPECIFIC EIICBA COMPONENT"/>
    <property type="match status" value="1"/>
</dbReference>
<evidence type="ECO:0000313" key="16">
    <source>
        <dbReference type="Proteomes" id="UP000295773"/>
    </source>
</evidence>
<reference evidence="15 16" key="1">
    <citation type="submission" date="2019-03" db="EMBL/GenBank/DDBJ databases">
        <title>Genomic Encyclopedia of Type Strains, Phase IV (KMG-IV): sequencing the most valuable type-strain genomes for metagenomic binning, comparative biology and taxonomic classification.</title>
        <authorList>
            <person name="Goeker M."/>
        </authorList>
    </citation>
    <scope>NUCLEOTIDE SEQUENCE [LARGE SCALE GENOMIC DNA]</scope>
    <source>
        <strain evidence="15 16">DSM 29481</strain>
    </source>
</reference>
<keyword evidence="7 12" id="KW-0812">Transmembrane</keyword>
<dbReference type="InterPro" id="IPR001996">
    <property type="entry name" value="PTS_IIB_1"/>
</dbReference>
<evidence type="ECO:0000256" key="11">
    <source>
        <dbReference type="PROSITE-ProRule" id="PRU00421"/>
    </source>
</evidence>
<dbReference type="InterPro" id="IPR036878">
    <property type="entry name" value="Glu_permease_IIB"/>
</dbReference>
<gene>
    <name evidence="15" type="ORF">EDD61_12033</name>
</gene>
<keyword evidence="4" id="KW-0762">Sugar transport</keyword>
<keyword evidence="2" id="KW-0813">Transport</keyword>
<dbReference type="PROSITE" id="PS01035">
    <property type="entry name" value="PTS_EIIB_TYPE_1_CYS"/>
    <property type="match status" value="1"/>
</dbReference>
<evidence type="ECO:0000256" key="1">
    <source>
        <dbReference type="ARBA" id="ARBA00004651"/>
    </source>
</evidence>
<feature type="transmembrane region" description="Helical" evidence="12">
    <location>
        <begin position="104"/>
        <end position="121"/>
    </location>
</feature>
<dbReference type="InterPro" id="IPR013013">
    <property type="entry name" value="PTS_EIIC_1"/>
</dbReference>
<name>A0A4R3T5B2_9FIRM</name>
<feature type="transmembrane region" description="Helical" evidence="12">
    <location>
        <begin position="229"/>
        <end position="249"/>
    </location>
</feature>
<dbReference type="GO" id="GO:0008982">
    <property type="term" value="F:protein-N(PI)-phosphohistidine-sugar phosphotransferase activity"/>
    <property type="evidence" value="ECO:0007669"/>
    <property type="project" value="InterPro"/>
</dbReference>
<dbReference type="InterPro" id="IPR003352">
    <property type="entry name" value="PTS_EIIC"/>
</dbReference>
<dbReference type="Gene3D" id="3.30.1360.60">
    <property type="entry name" value="Glucose permease domain IIB"/>
    <property type="match status" value="1"/>
</dbReference>
<evidence type="ECO:0000256" key="10">
    <source>
        <dbReference type="ARBA" id="ARBA00023136"/>
    </source>
</evidence>
<evidence type="ECO:0000256" key="8">
    <source>
        <dbReference type="ARBA" id="ARBA00022777"/>
    </source>
</evidence>
<feature type="transmembrane region" description="Helical" evidence="12">
    <location>
        <begin position="133"/>
        <end position="156"/>
    </location>
</feature>
<feature type="domain" description="PTS EIIB type-1" evidence="13">
    <location>
        <begin position="385"/>
        <end position="461"/>
    </location>
</feature>
<feature type="domain" description="PTS EIIC type-1" evidence="14">
    <location>
        <begin position="1"/>
        <end position="368"/>
    </location>
</feature>
<keyword evidence="9 12" id="KW-1133">Transmembrane helix</keyword>
<dbReference type="NCBIfam" id="TIGR00826">
    <property type="entry name" value="EIIB_glc"/>
    <property type="match status" value="1"/>
</dbReference>
<comment type="subcellular location">
    <subcellularLocation>
        <location evidence="1">Cell membrane</location>
        <topology evidence="1">Multi-pass membrane protein</topology>
    </subcellularLocation>
</comment>
<evidence type="ECO:0000256" key="5">
    <source>
        <dbReference type="ARBA" id="ARBA00022679"/>
    </source>
</evidence>
<feature type="transmembrane region" description="Helical" evidence="12">
    <location>
        <begin position="284"/>
        <end position="302"/>
    </location>
</feature>
<evidence type="ECO:0000256" key="12">
    <source>
        <dbReference type="SAM" id="Phobius"/>
    </source>
</evidence>
<dbReference type="Proteomes" id="UP000295773">
    <property type="component" value="Unassembled WGS sequence"/>
</dbReference>
<dbReference type="GO" id="GO:0016301">
    <property type="term" value="F:kinase activity"/>
    <property type="evidence" value="ECO:0007669"/>
    <property type="project" value="UniProtKB-KW"/>
</dbReference>
<evidence type="ECO:0000256" key="6">
    <source>
        <dbReference type="ARBA" id="ARBA00022683"/>
    </source>
</evidence>
<sequence length="461" mass="51129">MLPIAVFPAAALLMGIGYALEESGMENLYFMAMILQKTGNVIISQMPMIFAIGVAYELSDDKSGLAACNGLLCFLIITSLLSVSNVSFLEDTLRFRVDEAFGNINNQFIGILSGLLAAFSYRRKHVSTNYLPADFRVLVYTSIFAMLCSIVLYIVWPLIFTLLISIGTMIKDMGPLGAGIYAFLNRLLVPLGLHHMLNSIFWFDVIGINDIGNYWAGTGIRGVTGMYQAGYYPIMMFGVVAMALAMYQCCFITRKKKMKPFFVSSAIASFLTGVTEPLEFSFMFLSPLLYVMHALLTGISVFMAASLQYIAGFSFSAGAIDFVLASSLPMAVKPYMLFVQGGLFFVIYYVLFRLMIKKFDLCTPGRENDQNEPFQEGSIAAEDLNEMAKVIIEGCGGAENIIAIHSCITRLHITLKDQDKFVFKRIRQNGAAGYLKTKEEIQIVYGAHVDAIMDVLKNYQL</sequence>
<dbReference type="SUPFAM" id="SSF55604">
    <property type="entry name" value="Glucose permease domain IIB"/>
    <property type="match status" value="1"/>
</dbReference>
<evidence type="ECO:0000256" key="4">
    <source>
        <dbReference type="ARBA" id="ARBA00022597"/>
    </source>
</evidence>
<dbReference type="PANTHER" id="PTHR30009">
    <property type="entry name" value="CYTOCHROME C-TYPE SYNTHESIS PROTEIN AND PTS TRANSMEMBRANE COMPONENT"/>
    <property type="match status" value="1"/>
</dbReference>
<dbReference type="InterPro" id="IPR050429">
    <property type="entry name" value="PTS_Glucose_EIICBA"/>
</dbReference>
<feature type="transmembrane region" description="Helical" evidence="12">
    <location>
        <begin position="64"/>
        <end position="84"/>
    </location>
</feature>
<comment type="caution">
    <text evidence="15">The sequence shown here is derived from an EMBL/GenBank/DDBJ whole genome shotgun (WGS) entry which is preliminary data.</text>
</comment>
<evidence type="ECO:0000256" key="7">
    <source>
        <dbReference type="ARBA" id="ARBA00022692"/>
    </source>
</evidence>
<dbReference type="GO" id="GO:0005886">
    <property type="term" value="C:plasma membrane"/>
    <property type="evidence" value="ECO:0007669"/>
    <property type="project" value="UniProtKB-SubCell"/>
</dbReference>
<dbReference type="EMBL" id="SMBP01000020">
    <property type="protein sequence ID" value="TCU56234.1"/>
    <property type="molecule type" value="Genomic_DNA"/>
</dbReference>
<dbReference type="Pfam" id="PF02378">
    <property type="entry name" value="PTS_EIIC"/>
    <property type="match status" value="1"/>
</dbReference>
<dbReference type="InterPro" id="IPR018113">
    <property type="entry name" value="PTrfase_EIIB_Cys"/>
</dbReference>
<dbReference type="GO" id="GO:0009401">
    <property type="term" value="P:phosphoenolpyruvate-dependent sugar phosphotransferase system"/>
    <property type="evidence" value="ECO:0007669"/>
    <property type="project" value="UniProtKB-KW"/>
</dbReference>